<dbReference type="Pfam" id="PF02272">
    <property type="entry name" value="DHHA1"/>
    <property type="match status" value="1"/>
</dbReference>
<dbReference type="Pfam" id="PF01368">
    <property type="entry name" value="DHH"/>
    <property type="match status" value="1"/>
</dbReference>
<evidence type="ECO:0000259" key="1">
    <source>
        <dbReference type="Pfam" id="PF01368"/>
    </source>
</evidence>
<name>A0A1C7PDD5_9BACT</name>
<dbReference type="EMBL" id="LT629973">
    <property type="protein sequence ID" value="SEH83168.1"/>
    <property type="molecule type" value="Genomic_DNA"/>
</dbReference>
<evidence type="ECO:0000259" key="2">
    <source>
        <dbReference type="Pfam" id="PF02272"/>
    </source>
</evidence>
<dbReference type="InterPro" id="IPR001667">
    <property type="entry name" value="DDH_dom"/>
</dbReference>
<organism evidence="3 4">
    <name type="scientific">Akkermansia glycaniphila</name>
    <dbReference type="NCBI Taxonomy" id="1679444"/>
    <lineage>
        <taxon>Bacteria</taxon>
        <taxon>Pseudomonadati</taxon>
        <taxon>Verrucomicrobiota</taxon>
        <taxon>Verrucomicrobiia</taxon>
        <taxon>Verrucomicrobiales</taxon>
        <taxon>Akkermansiaceae</taxon>
        <taxon>Akkermansia</taxon>
    </lineage>
</organism>
<dbReference type="OrthoDB" id="9803668at2"/>
<dbReference type="PANTHER" id="PTHR47618">
    <property type="entry name" value="BIFUNCTIONAL OLIGORIBONUCLEASE AND PAP PHOSPHATASE NRNA"/>
    <property type="match status" value="1"/>
</dbReference>
<dbReference type="InterPro" id="IPR003156">
    <property type="entry name" value="DHHA1_dom"/>
</dbReference>
<dbReference type="PANTHER" id="PTHR47618:SF1">
    <property type="entry name" value="BIFUNCTIONAL OLIGORIBONUCLEASE AND PAP PHOSPHATASE NRNA"/>
    <property type="match status" value="1"/>
</dbReference>
<dbReference type="Proteomes" id="UP000176204">
    <property type="component" value="Chromosome I"/>
</dbReference>
<dbReference type="RefSeq" id="WP_067773989.1">
    <property type="nucleotide sequence ID" value="NZ_LIGX01000017.1"/>
</dbReference>
<dbReference type="Gene3D" id="3.90.1640.10">
    <property type="entry name" value="inorganic pyrophosphatase (n-terminal core)"/>
    <property type="match status" value="1"/>
</dbReference>
<dbReference type="AlphaFoldDB" id="A0A1C7PDD5"/>
<dbReference type="STRING" id="1679444.PYTT_1073"/>
<evidence type="ECO:0000313" key="3">
    <source>
        <dbReference type="EMBL" id="SEH83168.1"/>
    </source>
</evidence>
<gene>
    <name evidence="3" type="ORF">PYTT_1073</name>
</gene>
<protein>
    <submittedName>
        <fullName evidence="3">Dhh family</fullName>
    </submittedName>
</protein>
<proteinExistence type="predicted"/>
<sequence>MMIDIPEALVSVADVIRSHERFVVIAHFRPDGDAIGSTIALGHALQAMGKQVRMLNEDPVPERYAFLQGSDEIGRTPRGPVDAEVVISVDNGAWKRLGDRSVVSLANAPLVVNIDHHGSNECFGAVNCVLPDEAATGCILYKLIRLLEVPITPVIANALYAAISTDTGSFQYEKTTPEVMRMAGDLLSKGVNVMEMNRMLYQEVSWKSLMVTREVLNGMVLEEDGRLCWFSLDLETKGRLNASPDDVADLVDSIRVIRGVKVAAIFEEMEPGVIRVSMRSKDARVNVAKIAEEFHGGGHALAAGIRIRRPLAEARECVLQAIRVACRKALG</sequence>
<dbReference type="GO" id="GO:0003676">
    <property type="term" value="F:nucleic acid binding"/>
    <property type="evidence" value="ECO:0007669"/>
    <property type="project" value="InterPro"/>
</dbReference>
<dbReference type="KEGG" id="agl:PYTT_1073"/>
<dbReference type="SUPFAM" id="SSF64182">
    <property type="entry name" value="DHH phosphoesterases"/>
    <property type="match status" value="1"/>
</dbReference>
<dbReference type="PATRIC" id="fig|1679444.3.peg.2336"/>
<dbReference type="Gene3D" id="3.10.310.30">
    <property type="match status" value="1"/>
</dbReference>
<feature type="domain" description="DHHA1" evidence="2">
    <location>
        <begin position="240"/>
        <end position="323"/>
    </location>
</feature>
<reference evidence="4" key="1">
    <citation type="submission" date="2016-09" db="EMBL/GenBank/DDBJ databases">
        <authorList>
            <person name="Koehorst J."/>
        </authorList>
    </citation>
    <scope>NUCLEOTIDE SEQUENCE [LARGE SCALE GENOMIC DNA]</scope>
</reference>
<feature type="domain" description="DDH" evidence="1">
    <location>
        <begin position="22"/>
        <end position="163"/>
    </location>
</feature>
<accession>A0A1C7PDD5</accession>
<dbReference type="InterPro" id="IPR051319">
    <property type="entry name" value="Oligoribo/pAp-PDE_c-di-AMP_PDE"/>
</dbReference>
<dbReference type="InterPro" id="IPR038763">
    <property type="entry name" value="DHH_sf"/>
</dbReference>
<evidence type="ECO:0000313" key="4">
    <source>
        <dbReference type="Proteomes" id="UP000176204"/>
    </source>
</evidence>
<keyword evidence="4" id="KW-1185">Reference proteome</keyword>